<dbReference type="GeneID" id="7832207"/>
<evidence type="ECO:0000256" key="2">
    <source>
        <dbReference type="ARBA" id="ARBA00022737"/>
    </source>
</evidence>
<evidence type="ECO:0000313" key="7">
    <source>
        <dbReference type="Proteomes" id="UP000009168"/>
    </source>
</evidence>
<comment type="function">
    <text evidence="5">Assembles a suppression complex (suppresome) by tethering SIRT1 and MDM2 to regulate composite modifications of p53/TP53. Confers both deacetylation-mediated functional inactivation, by SIRT1, and ubiquitination-dependent degradation, by MDM2, of p53/TP53, promoting a proliferative and cell survival behaviors. May play a role in the regulation of spermatogenesis.</text>
</comment>
<gene>
    <name evidence="6" type="ORF">TTHERM_00857870</name>
</gene>
<evidence type="ECO:0000256" key="1">
    <source>
        <dbReference type="ARBA" id="ARBA00004218"/>
    </source>
</evidence>
<keyword evidence="2" id="KW-0677">Repeat</keyword>
<keyword evidence="3" id="KW-0968">Cytoplasmic vesicle</keyword>
<dbReference type="KEGG" id="tet:TTHERM_00857870"/>
<dbReference type="InterPro" id="IPR003409">
    <property type="entry name" value="MORN"/>
</dbReference>
<dbReference type="eggNOG" id="KOG0229">
    <property type="taxonomic scope" value="Eukaryota"/>
</dbReference>
<accession>Q23YX1</accession>
<dbReference type="SUPFAM" id="SSF82185">
    <property type="entry name" value="Histone H3 K4-specific methyltransferase SET7/9 N-terminal domain"/>
    <property type="match status" value="2"/>
</dbReference>
<proteinExistence type="predicted"/>
<dbReference type="GO" id="GO:0001669">
    <property type="term" value="C:acrosomal vesicle"/>
    <property type="evidence" value="ECO:0007669"/>
    <property type="project" value="UniProtKB-SubCell"/>
</dbReference>
<dbReference type="Proteomes" id="UP000009168">
    <property type="component" value="Unassembled WGS sequence"/>
</dbReference>
<evidence type="ECO:0000256" key="4">
    <source>
        <dbReference type="ARBA" id="ARBA00039854"/>
    </source>
</evidence>
<reference evidence="7" key="1">
    <citation type="journal article" date="2006" name="PLoS Biol.">
        <title>Macronuclear genome sequence of the ciliate Tetrahymena thermophila, a model eukaryote.</title>
        <authorList>
            <person name="Eisen J.A."/>
            <person name="Coyne R.S."/>
            <person name="Wu M."/>
            <person name="Wu D."/>
            <person name="Thiagarajan M."/>
            <person name="Wortman J.R."/>
            <person name="Badger J.H."/>
            <person name="Ren Q."/>
            <person name="Amedeo P."/>
            <person name="Jones K.M."/>
            <person name="Tallon L.J."/>
            <person name="Delcher A.L."/>
            <person name="Salzberg S.L."/>
            <person name="Silva J.C."/>
            <person name="Haas B.J."/>
            <person name="Majoros W.H."/>
            <person name="Farzad M."/>
            <person name="Carlton J.M."/>
            <person name="Smith R.K. Jr."/>
            <person name="Garg J."/>
            <person name="Pearlman R.E."/>
            <person name="Karrer K.M."/>
            <person name="Sun L."/>
            <person name="Manning G."/>
            <person name="Elde N.C."/>
            <person name="Turkewitz A.P."/>
            <person name="Asai D.J."/>
            <person name="Wilkes D.E."/>
            <person name="Wang Y."/>
            <person name="Cai H."/>
            <person name="Collins K."/>
            <person name="Stewart B.A."/>
            <person name="Lee S.R."/>
            <person name="Wilamowska K."/>
            <person name="Weinberg Z."/>
            <person name="Ruzzo W.L."/>
            <person name="Wloga D."/>
            <person name="Gaertig J."/>
            <person name="Frankel J."/>
            <person name="Tsao C.-C."/>
            <person name="Gorovsky M.A."/>
            <person name="Keeling P.J."/>
            <person name="Waller R.F."/>
            <person name="Patron N.J."/>
            <person name="Cherry J.M."/>
            <person name="Stover N.A."/>
            <person name="Krieger C.J."/>
            <person name="del Toro C."/>
            <person name="Ryder H.F."/>
            <person name="Williamson S.C."/>
            <person name="Barbeau R.A."/>
            <person name="Hamilton E.P."/>
            <person name="Orias E."/>
        </authorList>
    </citation>
    <scope>NUCLEOTIDE SEQUENCE [LARGE SCALE GENOMIC DNA]</scope>
    <source>
        <strain evidence="7">SB210</strain>
    </source>
</reference>
<dbReference type="Gene3D" id="2.20.110.10">
    <property type="entry name" value="Histone H3 K4-specific methyltransferase SET7/9 N-terminal domain"/>
    <property type="match status" value="2"/>
</dbReference>
<dbReference type="OrthoDB" id="305048at2759"/>
<organism evidence="6 7">
    <name type="scientific">Tetrahymena thermophila (strain SB210)</name>
    <dbReference type="NCBI Taxonomy" id="312017"/>
    <lineage>
        <taxon>Eukaryota</taxon>
        <taxon>Sar</taxon>
        <taxon>Alveolata</taxon>
        <taxon>Ciliophora</taxon>
        <taxon>Intramacronucleata</taxon>
        <taxon>Oligohymenophorea</taxon>
        <taxon>Hymenostomatida</taxon>
        <taxon>Tetrahymenina</taxon>
        <taxon>Tetrahymenidae</taxon>
        <taxon>Tetrahymena</taxon>
    </lineage>
</organism>
<dbReference type="RefSeq" id="XP_001021929.2">
    <property type="nucleotide sequence ID" value="XM_001021929.2"/>
</dbReference>
<protein>
    <recommendedName>
        <fullName evidence="4">MORN repeat-containing protein 3</fullName>
    </recommendedName>
</protein>
<dbReference type="PANTHER" id="PTHR46511">
    <property type="entry name" value="MORN REPEAT-CONTAINING PROTEIN 3"/>
    <property type="match status" value="1"/>
</dbReference>
<evidence type="ECO:0000256" key="5">
    <source>
        <dbReference type="ARBA" id="ARBA00045851"/>
    </source>
</evidence>
<evidence type="ECO:0000256" key="3">
    <source>
        <dbReference type="ARBA" id="ARBA00023329"/>
    </source>
</evidence>
<keyword evidence="7" id="KW-1185">Reference proteome</keyword>
<dbReference type="AlphaFoldDB" id="Q23YX1"/>
<dbReference type="InParanoid" id="Q23YX1"/>
<dbReference type="PANTHER" id="PTHR46511:SF1">
    <property type="entry name" value="MORN REPEAT-CONTAINING PROTEIN 3"/>
    <property type="match status" value="1"/>
</dbReference>
<name>Q23YX1_TETTS</name>
<dbReference type="SMART" id="SM00698">
    <property type="entry name" value="MORN"/>
    <property type="match status" value="4"/>
</dbReference>
<dbReference type="InterPro" id="IPR052472">
    <property type="entry name" value="MORN3"/>
</dbReference>
<dbReference type="STRING" id="312017.Q23YX1"/>
<evidence type="ECO:0000313" key="6">
    <source>
        <dbReference type="EMBL" id="EAS01684.2"/>
    </source>
</evidence>
<comment type="subcellular location">
    <subcellularLocation>
        <location evidence="1">Cytoplasmic vesicle</location>
        <location evidence="1">Secretory vesicle</location>
        <location evidence="1">Acrosome</location>
    </subcellularLocation>
</comment>
<dbReference type="EMBL" id="GG662557">
    <property type="protein sequence ID" value="EAS01684.2"/>
    <property type="molecule type" value="Genomic_DNA"/>
</dbReference>
<dbReference type="HOGENOM" id="CLU_368645_0_0_1"/>
<dbReference type="Pfam" id="PF02493">
    <property type="entry name" value="MORN"/>
    <property type="match status" value="3"/>
</dbReference>
<sequence length="749" mass="86330">MQIQRFNERSQSQTRQRAVPNIDFRQVLKVSQQQNIFDHNQSQQASQTINFQDKKNKITHKPKVAVVDLRNNIWPAKEKENVVVTGAQYPQSKMLSTKYLKTEGSQPSVDFQVLPFQQRSNNFKANLVHAQIDLNANNNKSFSKESQKCNQVTSNNTNNKFQVSQPKYVQFIAPKAKLNLNVALANQKQINNQNQINANNFSINSSLNNSFSMNNSFSLSNSFLPQKQILLGIYSEVNSPSNKVLQNPQQQQPNINQLTNLQLNYNYYHQPKYFQKQSQNIQNTPKLKEIIPIARQNSHARDSSYSSANITNSQYSCKTLTTYQNVIENTCNLNRYSQSIINKSTELASINSSLYECQARMQREKSLNTISHVQNRESLYQEISQGQPNILIDSDNQSNFQYKGFFVNQQQLVNSTEIKINNIEIKEPQETPNSEPGNTQKSFTQLCNSYNGNEVLLNQQNQNTFNKIQLCDNLQLKQQKEYFVENVNQNQEFSQKNQDSQQHQNEFKITKKLITNADPIELNFKSNTFSFAGDSFSNQIQEAEKSLHQKFVLSIQNIFLTKEDLTKMISVELGFKQISLQLVSQDPQKWLIKYQNSCTYEGEIDEYTQERQGVGKFIFSNGYQYDGEWQSNLLNGVGTITSASGRVIYEGQFLNNYIEGKGIYYTLLYDATTKVNYKNLCNQSRYVTRYEGQFKSNQQEGFGMVYFSSGERFVGLFEKDAANGPGSFYTETEKIAGEWREGIFIRYKL</sequence>